<sequence>MDSGRLLIACLPTATPQNTTIQVLAVRPHNRFLRLRVEEITQHLQKAAILIYCHGGGETEVLEGHKAQEGAWYSGQVRYECWKGIRDSKESSYHGQVRTYNTGVTVNSPCRCNNHRPDHHTPADHAAPHVYGTHVLTRFE</sequence>
<protein>
    <submittedName>
        <fullName evidence="1">Uncharacterized protein</fullName>
    </submittedName>
</protein>
<evidence type="ECO:0000313" key="2">
    <source>
        <dbReference type="Proteomes" id="UP000324222"/>
    </source>
</evidence>
<accession>A0A5B7CSM1</accession>
<proteinExistence type="predicted"/>
<dbReference type="Proteomes" id="UP000324222">
    <property type="component" value="Unassembled WGS sequence"/>
</dbReference>
<comment type="caution">
    <text evidence="1">The sequence shown here is derived from an EMBL/GenBank/DDBJ whole genome shotgun (WGS) entry which is preliminary data.</text>
</comment>
<gene>
    <name evidence="1" type="ORF">E2C01_004546</name>
</gene>
<keyword evidence="2" id="KW-1185">Reference proteome</keyword>
<organism evidence="1 2">
    <name type="scientific">Portunus trituberculatus</name>
    <name type="common">Swimming crab</name>
    <name type="synonym">Neptunus trituberculatus</name>
    <dbReference type="NCBI Taxonomy" id="210409"/>
    <lineage>
        <taxon>Eukaryota</taxon>
        <taxon>Metazoa</taxon>
        <taxon>Ecdysozoa</taxon>
        <taxon>Arthropoda</taxon>
        <taxon>Crustacea</taxon>
        <taxon>Multicrustacea</taxon>
        <taxon>Malacostraca</taxon>
        <taxon>Eumalacostraca</taxon>
        <taxon>Eucarida</taxon>
        <taxon>Decapoda</taxon>
        <taxon>Pleocyemata</taxon>
        <taxon>Brachyura</taxon>
        <taxon>Eubrachyura</taxon>
        <taxon>Portunoidea</taxon>
        <taxon>Portunidae</taxon>
        <taxon>Portuninae</taxon>
        <taxon>Portunus</taxon>
    </lineage>
</organism>
<name>A0A5B7CSM1_PORTR</name>
<reference evidence="1 2" key="1">
    <citation type="submission" date="2019-05" db="EMBL/GenBank/DDBJ databases">
        <title>Another draft genome of Portunus trituberculatus and its Hox gene families provides insights of decapod evolution.</title>
        <authorList>
            <person name="Jeong J.-H."/>
            <person name="Song I."/>
            <person name="Kim S."/>
            <person name="Choi T."/>
            <person name="Kim D."/>
            <person name="Ryu S."/>
            <person name="Kim W."/>
        </authorList>
    </citation>
    <scope>NUCLEOTIDE SEQUENCE [LARGE SCALE GENOMIC DNA]</scope>
    <source>
        <tissue evidence="1">Muscle</tissue>
    </source>
</reference>
<evidence type="ECO:0000313" key="1">
    <source>
        <dbReference type="EMBL" id="MPC11871.1"/>
    </source>
</evidence>
<dbReference type="AlphaFoldDB" id="A0A5B7CSM1"/>
<dbReference type="EMBL" id="VSRR010000185">
    <property type="protein sequence ID" value="MPC11871.1"/>
    <property type="molecule type" value="Genomic_DNA"/>
</dbReference>